<dbReference type="KEGG" id="bcom:BAUCODRAFT_215946"/>
<dbReference type="AlphaFoldDB" id="M2MBT1"/>
<dbReference type="EMBL" id="KB445559">
    <property type="protein sequence ID" value="EMC93951.1"/>
    <property type="molecule type" value="Genomic_DNA"/>
</dbReference>
<evidence type="ECO:0000313" key="1">
    <source>
        <dbReference type="EMBL" id="EMC93951.1"/>
    </source>
</evidence>
<dbReference type="STRING" id="717646.M2MBT1"/>
<evidence type="ECO:0000313" key="2">
    <source>
        <dbReference type="Proteomes" id="UP000011761"/>
    </source>
</evidence>
<dbReference type="RefSeq" id="XP_007678949.1">
    <property type="nucleotide sequence ID" value="XM_007680759.1"/>
</dbReference>
<reference evidence="1 2" key="1">
    <citation type="journal article" date="2012" name="PLoS Pathog.">
        <title>Diverse lifestyles and strategies of plant pathogenesis encoded in the genomes of eighteen Dothideomycetes fungi.</title>
        <authorList>
            <person name="Ohm R.A."/>
            <person name="Feau N."/>
            <person name="Henrissat B."/>
            <person name="Schoch C.L."/>
            <person name="Horwitz B.A."/>
            <person name="Barry K.W."/>
            <person name="Condon B.J."/>
            <person name="Copeland A.C."/>
            <person name="Dhillon B."/>
            <person name="Glaser F."/>
            <person name="Hesse C.N."/>
            <person name="Kosti I."/>
            <person name="LaButti K."/>
            <person name="Lindquist E.A."/>
            <person name="Lucas S."/>
            <person name="Salamov A.A."/>
            <person name="Bradshaw R.E."/>
            <person name="Ciuffetti L."/>
            <person name="Hamelin R.C."/>
            <person name="Kema G.H.J."/>
            <person name="Lawrence C."/>
            <person name="Scott J.A."/>
            <person name="Spatafora J.W."/>
            <person name="Turgeon B.G."/>
            <person name="de Wit P.J.G.M."/>
            <person name="Zhong S."/>
            <person name="Goodwin S.B."/>
            <person name="Grigoriev I.V."/>
        </authorList>
    </citation>
    <scope>NUCLEOTIDE SEQUENCE [LARGE SCALE GENOMIC DNA]</scope>
    <source>
        <strain evidence="1 2">UAMH 10762</strain>
    </source>
</reference>
<organism evidence="1 2">
    <name type="scientific">Baudoinia panamericana (strain UAMH 10762)</name>
    <name type="common">Angels' share fungus</name>
    <name type="synonym">Baudoinia compniacensis (strain UAMH 10762)</name>
    <dbReference type="NCBI Taxonomy" id="717646"/>
    <lineage>
        <taxon>Eukaryota</taxon>
        <taxon>Fungi</taxon>
        <taxon>Dikarya</taxon>
        <taxon>Ascomycota</taxon>
        <taxon>Pezizomycotina</taxon>
        <taxon>Dothideomycetes</taxon>
        <taxon>Dothideomycetidae</taxon>
        <taxon>Mycosphaerellales</taxon>
        <taxon>Teratosphaeriaceae</taxon>
        <taxon>Baudoinia</taxon>
    </lineage>
</organism>
<dbReference type="GeneID" id="19109780"/>
<dbReference type="OrthoDB" id="2365600at2759"/>
<gene>
    <name evidence="1" type="ORF">BAUCODRAFT_215946</name>
</gene>
<keyword evidence="2" id="KW-1185">Reference proteome</keyword>
<dbReference type="Proteomes" id="UP000011761">
    <property type="component" value="Unassembled WGS sequence"/>
</dbReference>
<accession>M2MBT1</accession>
<protein>
    <submittedName>
        <fullName evidence="1">Uncharacterized protein</fullName>
    </submittedName>
</protein>
<name>M2MBT1_BAUPA</name>
<proteinExistence type="predicted"/>
<dbReference type="HOGENOM" id="CLU_1875051_0_0_1"/>
<sequence>MKGLRCSHDSLHLDVSSHAVQARYLRYSDAQRLAAGQQPKATKKQSTMSLPPTTQGLQPRVCFLNTTCGALPLDPKYPPQSLRLWTRRKDRNIVADRGRTVHVVPHSIVADEVRYISIRTFPEINRQCVRLHLMLF</sequence>